<protein>
    <submittedName>
        <fullName evidence="2">Uncharacterized protein LOC18507243 isoform X1</fullName>
    </submittedName>
</protein>
<proteinExistence type="predicted"/>
<reference evidence="1" key="1">
    <citation type="journal article" date="1997" name="Nucleic Acids Res.">
        <title>tRNAscan-SE: a program for improved detection of transfer RNA genes in genomic sequence.</title>
        <authorList>
            <person name="Lowe T.M."/>
            <person name="Eddy S.R."/>
        </authorList>
    </citation>
    <scope>NUCLEOTIDE SEQUENCE [LARGE SCALE GENOMIC DNA]</scope>
    <source>
        <strain evidence="1">r\B97-61/B2</strain>
    </source>
</reference>
<dbReference type="Gramene" id="Tc07v2_t014790.1">
    <property type="protein sequence ID" value="Tc07v2_p014790.1"/>
    <property type="gene ID" value="Tc07v2_g014790"/>
</dbReference>
<evidence type="ECO:0000313" key="1">
    <source>
        <dbReference type="Proteomes" id="UP000694886"/>
    </source>
</evidence>
<dbReference type="AlphaFoldDB" id="A0AB32WLE9"/>
<dbReference type="Proteomes" id="UP000694886">
    <property type="component" value="Chromosome 7"/>
</dbReference>
<dbReference type="GeneID" id="18507243"/>
<name>A0AB32WLE9_THECC</name>
<sequence length="214" mass="24470">MHASVSKRYEFEDILQALDNRVSCHETVINHEVWSNFKRVEDIIEQLGSNSDELHKGWHNMVDSLICHDVGLDELMANKYWEDMFHDFLIEQRRFDSLSFDTTYALSLNPVCVANGDIAHIGAVCLDETGQPQASNPYGKTHPNLEVFLRQLEKNCLKHTHGTCGEPDEELWSKETMRQRGHCLNQVGENVSICRSVTSLAHMDCRANPHAKVH</sequence>
<reference evidence="2" key="2">
    <citation type="submission" date="2025-08" db="UniProtKB">
        <authorList>
            <consortium name="RefSeq"/>
        </authorList>
    </citation>
    <scope>IDENTIFICATION</scope>
</reference>
<dbReference type="RefSeq" id="XP_017979611.1">
    <property type="nucleotide sequence ID" value="XM_018124122.1"/>
</dbReference>
<organism evidence="1 2">
    <name type="scientific">Theobroma cacao</name>
    <name type="common">Cacao</name>
    <name type="synonym">Cocoa</name>
    <dbReference type="NCBI Taxonomy" id="3641"/>
    <lineage>
        <taxon>Eukaryota</taxon>
        <taxon>Viridiplantae</taxon>
        <taxon>Streptophyta</taxon>
        <taxon>Embryophyta</taxon>
        <taxon>Tracheophyta</taxon>
        <taxon>Spermatophyta</taxon>
        <taxon>Magnoliopsida</taxon>
        <taxon>eudicotyledons</taxon>
        <taxon>Gunneridae</taxon>
        <taxon>Pentapetalae</taxon>
        <taxon>rosids</taxon>
        <taxon>malvids</taxon>
        <taxon>Malvales</taxon>
        <taxon>Malvaceae</taxon>
        <taxon>Byttnerioideae</taxon>
        <taxon>Theobroma</taxon>
    </lineage>
</organism>
<accession>A0AB32WLE9</accession>
<evidence type="ECO:0000313" key="2">
    <source>
        <dbReference type="RefSeq" id="XP_017979611.1"/>
    </source>
</evidence>
<gene>
    <name evidence="2" type="primary">LOC18507243</name>
</gene>